<accession>A0A2M7SE35</accession>
<dbReference type="GO" id="GO:0019867">
    <property type="term" value="C:outer membrane"/>
    <property type="evidence" value="ECO:0007669"/>
    <property type="project" value="InterPro"/>
</dbReference>
<reference evidence="2" key="1">
    <citation type="submission" date="2017-09" db="EMBL/GenBank/DDBJ databases">
        <title>Depth-based differentiation of microbial function through sediment-hosted aquifers and enrichment of novel symbionts in the deep terrestrial subsurface.</title>
        <authorList>
            <person name="Probst A.J."/>
            <person name="Ladd B."/>
            <person name="Jarett J.K."/>
            <person name="Geller-Mcgrath D.E."/>
            <person name="Sieber C.M.K."/>
            <person name="Emerson J.B."/>
            <person name="Anantharaman K."/>
            <person name="Thomas B.C."/>
            <person name="Malmstrom R."/>
            <person name="Stieglmeier M."/>
            <person name="Klingl A."/>
            <person name="Woyke T."/>
            <person name="Ryan C.M."/>
            <person name="Banfield J.F."/>
        </authorList>
    </citation>
    <scope>NUCLEOTIDE SEQUENCE [LARGE SCALE GENOMIC DNA]</scope>
</reference>
<dbReference type="GO" id="GO:0043165">
    <property type="term" value="P:Gram-negative-bacterium-type cell outer membrane assembly"/>
    <property type="evidence" value="ECO:0007669"/>
    <property type="project" value="InterPro"/>
</dbReference>
<sequence>MSTKSRGIYLLLVSCCLALFLNGCTYDTFFPLPVYIKKICITGFENKSYRPDLPEKILQSVTREFIIDGRLTVAGEKEADAVLYGEISRYDLQPLSYTEQMKVQEYKVRMVLSFWLKDVKENNVLWREDNLENFTTVSSLTGGLEVELENDAIEEVIQKLSKRVVKRVIDGWT</sequence>
<dbReference type="Pfam" id="PF04390">
    <property type="entry name" value="LptE"/>
    <property type="match status" value="1"/>
</dbReference>
<dbReference type="Gene3D" id="3.40.50.10610">
    <property type="entry name" value="ABC-type transport auxiliary lipoprotein component"/>
    <property type="match status" value="1"/>
</dbReference>
<gene>
    <name evidence="1" type="ORF">COY52_02965</name>
</gene>
<dbReference type="AlphaFoldDB" id="A0A2M7SE35"/>
<evidence type="ECO:0000313" key="2">
    <source>
        <dbReference type="Proteomes" id="UP000229307"/>
    </source>
</evidence>
<dbReference type="EMBL" id="PFMR01000086">
    <property type="protein sequence ID" value="PIZ17782.1"/>
    <property type="molecule type" value="Genomic_DNA"/>
</dbReference>
<comment type="caution">
    <text evidence="1">The sequence shown here is derived from an EMBL/GenBank/DDBJ whole genome shotgun (WGS) entry which is preliminary data.</text>
</comment>
<evidence type="ECO:0008006" key="3">
    <source>
        <dbReference type="Google" id="ProtNLM"/>
    </source>
</evidence>
<evidence type="ECO:0000313" key="1">
    <source>
        <dbReference type="EMBL" id="PIZ17782.1"/>
    </source>
</evidence>
<protein>
    <recommendedName>
        <fullName evidence="3">DUF4136 domain-containing protein</fullName>
    </recommendedName>
</protein>
<organism evidence="1 2">
    <name type="scientific">Candidatus Desantisbacteria bacterium CG_4_10_14_0_8_um_filter_48_22</name>
    <dbReference type="NCBI Taxonomy" id="1974543"/>
    <lineage>
        <taxon>Bacteria</taxon>
        <taxon>Candidatus Desantisiibacteriota</taxon>
    </lineage>
</organism>
<name>A0A2M7SE35_9BACT</name>
<dbReference type="InterPro" id="IPR007485">
    <property type="entry name" value="LPS_assembly_LptE"/>
</dbReference>
<proteinExistence type="predicted"/>
<dbReference type="Proteomes" id="UP000229307">
    <property type="component" value="Unassembled WGS sequence"/>
</dbReference>